<dbReference type="InterPro" id="IPR000073">
    <property type="entry name" value="AB_hydrolase_1"/>
</dbReference>
<gene>
    <name evidence="2" type="ORF">A9Z60_02000</name>
</gene>
<dbReference type="Pfam" id="PF12697">
    <property type="entry name" value="Abhydrolase_6"/>
    <property type="match status" value="1"/>
</dbReference>
<evidence type="ECO:0000313" key="2">
    <source>
        <dbReference type="EMBL" id="OBX52456.1"/>
    </source>
</evidence>
<organism evidence="2 3">
    <name type="scientific">Moraxella nonliquefaciens</name>
    <dbReference type="NCBI Taxonomy" id="478"/>
    <lineage>
        <taxon>Bacteria</taxon>
        <taxon>Pseudomonadati</taxon>
        <taxon>Pseudomonadota</taxon>
        <taxon>Gammaproteobacteria</taxon>
        <taxon>Moraxellales</taxon>
        <taxon>Moraxellaceae</taxon>
        <taxon>Moraxella</taxon>
    </lineage>
</organism>
<dbReference type="RefSeq" id="WP_066891300.1">
    <property type="nucleotide sequence ID" value="NZ_LZDN01000001.1"/>
</dbReference>
<dbReference type="Proteomes" id="UP000092671">
    <property type="component" value="Unassembled WGS sequence"/>
</dbReference>
<sequence>MTATLFDTLPKSTLTGKPVLHFVHANGFPAQVYTSLFEHWERVFSIEYIKLFGMHPDYPPDNHWQKLTHQVLDNIHQTCQKHSVPHVVAVGHSVGAVTTMQACDKDPTHISQLIALDPSLLMGKMSLIYQLSKIMDDALCPLTGSQHYFVDKISPASKSKYRKDTFDSRQNAHDSLRQKGLFRAFDRRAFDDYIRHGLTAKDDKFTLAIPKGVEIGIFRTIPSLYWAKSLTIYRPTTLIAGKDSYFTHIGSYQAIHDNWGIPIIYVDGSHMFPLEKPDSTAYLVLDIITKQIKTC</sequence>
<dbReference type="OrthoDB" id="5729753at2"/>
<dbReference type="EMBL" id="LZDN01000001">
    <property type="protein sequence ID" value="OBX52456.1"/>
    <property type="molecule type" value="Genomic_DNA"/>
</dbReference>
<name>A0A1B8PML9_MORNO</name>
<feature type="domain" description="AB hydrolase-1" evidence="1">
    <location>
        <begin position="22"/>
        <end position="280"/>
    </location>
</feature>
<evidence type="ECO:0000259" key="1">
    <source>
        <dbReference type="Pfam" id="PF12697"/>
    </source>
</evidence>
<dbReference type="Gene3D" id="3.40.50.1820">
    <property type="entry name" value="alpha/beta hydrolase"/>
    <property type="match status" value="1"/>
</dbReference>
<dbReference type="InterPro" id="IPR029058">
    <property type="entry name" value="AB_hydrolase_fold"/>
</dbReference>
<dbReference type="SUPFAM" id="SSF53474">
    <property type="entry name" value="alpha/beta-Hydrolases"/>
    <property type="match status" value="1"/>
</dbReference>
<evidence type="ECO:0000313" key="3">
    <source>
        <dbReference type="Proteomes" id="UP000092671"/>
    </source>
</evidence>
<accession>A0A1B8PML9</accession>
<protein>
    <recommendedName>
        <fullName evidence="1">AB hydrolase-1 domain-containing protein</fullName>
    </recommendedName>
</protein>
<comment type="caution">
    <text evidence="2">The sequence shown here is derived from an EMBL/GenBank/DDBJ whole genome shotgun (WGS) entry which is preliminary data.</text>
</comment>
<proteinExistence type="predicted"/>
<dbReference type="AlphaFoldDB" id="A0A1B8PML9"/>
<reference evidence="2 3" key="1">
    <citation type="submission" date="2016-06" db="EMBL/GenBank/DDBJ databases">
        <title>Draft genome of Moraxella nonliquefaciens CCUG 60284.</title>
        <authorList>
            <person name="Salva-Serra F."/>
            <person name="Engstrom-Jakobsson H."/>
            <person name="Thorell K."/>
            <person name="Gonzales-Siles L."/>
            <person name="Karlsson R."/>
            <person name="Boulund F."/>
            <person name="Engstrand L."/>
            <person name="Kristiansson E."/>
            <person name="Moore E."/>
        </authorList>
    </citation>
    <scope>NUCLEOTIDE SEQUENCE [LARGE SCALE GENOMIC DNA]</scope>
    <source>
        <strain evidence="2 3">CCUG 60284</strain>
    </source>
</reference>